<accession>A0AAU9IW48</accession>
<evidence type="ECO:0000313" key="2">
    <source>
        <dbReference type="Proteomes" id="UP001162131"/>
    </source>
</evidence>
<reference evidence="1" key="1">
    <citation type="submission" date="2021-09" db="EMBL/GenBank/DDBJ databases">
        <authorList>
            <consortium name="AG Swart"/>
            <person name="Singh M."/>
            <person name="Singh A."/>
            <person name="Seah K."/>
            <person name="Emmerich C."/>
        </authorList>
    </citation>
    <scope>NUCLEOTIDE SEQUENCE</scope>
    <source>
        <strain evidence="1">ATCC30299</strain>
    </source>
</reference>
<organism evidence="1 2">
    <name type="scientific">Blepharisma stoltei</name>
    <dbReference type="NCBI Taxonomy" id="1481888"/>
    <lineage>
        <taxon>Eukaryota</taxon>
        <taxon>Sar</taxon>
        <taxon>Alveolata</taxon>
        <taxon>Ciliophora</taxon>
        <taxon>Postciliodesmatophora</taxon>
        <taxon>Heterotrichea</taxon>
        <taxon>Heterotrichida</taxon>
        <taxon>Blepharismidae</taxon>
        <taxon>Blepharisma</taxon>
    </lineage>
</organism>
<gene>
    <name evidence="1" type="ORF">BSTOLATCC_MIC14669</name>
</gene>
<sequence>MWEGRTRNCKLEVQISLKQYLDLSGKSLARHRSWELISSSTFWWKLTGNSIFLEFLWGNHRLAWVFS</sequence>
<dbReference type="EMBL" id="CAJZBQ010000014">
    <property type="protein sequence ID" value="CAG9315925.1"/>
    <property type="molecule type" value="Genomic_DNA"/>
</dbReference>
<evidence type="ECO:0000313" key="1">
    <source>
        <dbReference type="EMBL" id="CAG9315925.1"/>
    </source>
</evidence>
<proteinExistence type="predicted"/>
<dbReference type="AlphaFoldDB" id="A0AAU9IW48"/>
<comment type="caution">
    <text evidence="1">The sequence shown here is derived from an EMBL/GenBank/DDBJ whole genome shotgun (WGS) entry which is preliminary data.</text>
</comment>
<protein>
    <submittedName>
        <fullName evidence="1">Uncharacterized protein</fullName>
    </submittedName>
</protein>
<keyword evidence="2" id="KW-1185">Reference proteome</keyword>
<dbReference type="Proteomes" id="UP001162131">
    <property type="component" value="Unassembled WGS sequence"/>
</dbReference>
<name>A0AAU9IW48_9CILI</name>